<accession>A0A9P8NT43</accession>
<comment type="caution">
    <text evidence="1">The sequence shown here is derived from an EMBL/GenBank/DDBJ whole genome shotgun (WGS) entry which is preliminary data.</text>
</comment>
<evidence type="ECO:0000313" key="1">
    <source>
        <dbReference type="EMBL" id="KAH3658897.1"/>
    </source>
</evidence>
<evidence type="ECO:0000313" key="2">
    <source>
        <dbReference type="Proteomes" id="UP000788993"/>
    </source>
</evidence>
<reference evidence="1" key="1">
    <citation type="journal article" date="2021" name="Open Biol.">
        <title>Shared evolutionary footprints suggest mitochondrial oxidative damage underlies multiple complex I losses in fungi.</title>
        <authorList>
            <person name="Schikora-Tamarit M.A."/>
            <person name="Marcet-Houben M."/>
            <person name="Nosek J."/>
            <person name="Gabaldon T."/>
        </authorList>
    </citation>
    <scope>NUCLEOTIDE SEQUENCE</scope>
    <source>
        <strain evidence="1">NCAIM Y.01608</strain>
    </source>
</reference>
<keyword evidence="2" id="KW-1185">Reference proteome</keyword>
<name>A0A9P8NT43_9ASCO</name>
<dbReference type="EMBL" id="JAEUBD010001571">
    <property type="protein sequence ID" value="KAH3658897.1"/>
    <property type="molecule type" value="Genomic_DNA"/>
</dbReference>
<protein>
    <submittedName>
        <fullName evidence="1">Uncharacterized protein</fullName>
    </submittedName>
</protein>
<dbReference type="AntiFam" id="ANF00205">
    <property type="entry name" value="Shadow ORF (opposite nemA)"/>
</dbReference>
<organism evidence="1 2">
    <name type="scientific">Ogataea polymorpha</name>
    <dbReference type="NCBI Taxonomy" id="460523"/>
    <lineage>
        <taxon>Eukaryota</taxon>
        <taxon>Fungi</taxon>
        <taxon>Dikarya</taxon>
        <taxon>Ascomycota</taxon>
        <taxon>Saccharomycotina</taxon>
        <taxon>Pichiomycetes</taxon>
        <taxon>Pichiales</taxon>
        <taxon>Pichiaceae</taxon>
        <taxon>Ogataea</taxon>
    </lineage>
</organism>
<sequence length="752" mass="81085">MSTKSMLTSNLAPTRRAFWKSVGESICCGEMFIINSTMLMTGIALSGVLAMGTIETQTLTSRYTKLGYPLVTSTDWVISFIIPAPNMANPVIAIVESARKPTDRNQQSAPGPKRFVAKVGIRAQSRVCVHAATEQRGRPVCHTGRKNKQRDAAVPSRICHCFGQCKKPDADENVDAIEDGLWNGRPRSDHRHHLAVPVLDLPQGERVLWSAKDASSTAASSNTDVSRIGLPCRTVEILCPTAEGAIVSGSMSSSSSWKYDLEALKRGSSDRNDCARWKEDANPDKEFGVLDVPSGELNTIDLLGLAPRLGIGMAPYVAGFPVGELFDADIRRYLHISNTAQTQSLRTGILIYPSIKSGQWLWSNIHQILVLRLFLSVSGPGQVSVVGGVFVEFRSIIWCQLVAVLEPVSKVWVGRVVSGNSNQGSVVLVHVMLQELVVLVQVGTRSQKNTLPDFADPRGVEFSLVLGVVDAVDSWLDNRDVGQSLSLLGSALELAQHVAKVGDGVDLAVNTFDTLNGRIRRQSDGNVLSANSLDAGVNSLQDQSGAVLDGSTILVGSLIGARLVELIEKIAVGAVQLDEVGLGLVDRTLGGSSKLFDNRLNLRDRQFSKLVASLLGRLLGVLVHVDRRSTDQGKTLGLVELGAGSSSQVPQLDRDEGALVVDGLNHLFPASNLSRRLDHRGVGVQTKAIVRISSLGHQETAVVLCSLFVVLEHGVGRNKVLRGSVSGGWSENKSVFQLDFADFNRLEQIRVC</sequence>
<dbReference type="Proteomes" id="UP000788993">
    <property type="component" value="Unassembled WGS sequence"/>
</dbReference>
<gene>
    <name evidence="1" type="ORF">OGATHE_006623</name>
</gene>
<dbReference type="AlphaFoldDB" id="A0A9P8NT43"/>
<proteinExistence type="predicted"/>
<reference evidence="1" key="2">
    <citation type="submission" date="2021-01" db="EMBL/GenBank/DDBJ databases">
        <authorList>
            <person name="Schikora-Tamarit M.A."/>
        </authorList>
    </citation>
    <scope>NUCLEOTIDE SEQUENCE</scope>
    <source>
        <strain evidence="1">NCAIM Y.01608</strain>
    </source>
</reference>